<comment type="similarity">
    <text evidence="1">Belongs to the histone H3 family.</text>
</comment>
<evidence type="ECO:0000313" key="3">
    <source>
        <dbReference type="EMBL" id="KAK4373144.1"/>
    </source>
</evidence>
<dbReference type="InterPro" id="IPR000164">
    <property type="entry name" value="Histone_H3/CENP-A"/>
</dbReference>
<evidence type="ECO:0000256" key="2">
    <source>
        <dbReference type="ARBA" id="ARBA00022990"/>
    </source>
</evidence>
<dbReference type="GO" id="GO:0046982">
    <property type="term" value="F:protein heterodimerization activity"/>
    <property type="evidence" value="ECO:0007669"/>
    <property type="project" value="InterPro"/>
</dbReference>
<dbReference type="GO" id="GO:0000786">
    <property type="term" value="C:nucleosome"/>
    <property type="evidence" value="ECO:0007669"/>
    <property type="project" value="InterPro"/>
</dbReference>
<evidence type="ECO:0000313" key="4">
    <source>
        <dbReference type="Proteomes" id="UP001291623"/>
    </source>
</evidence>
<dbReference type="Gene3D" id="1.10.20.10">
    <property type="entry name" value="Histone, subunit A"/>
    <property type="match status" value="1"/>
</dbReference>
<name>A0AAE1SNV3_9SOLA</name>
<dbReference type="AlphaFoldDB" id="A0AAE1SNV3"/>
<protein>
    <submittedName>
        <fullName evidence="3">Uncharacterized protein</fullName>
    </submittedName>
</protein>
<keyword evidence="2" id="KW-0007">Acetylation</keyword>
<dbReference type="SUPFAM" id="SSF47113">
    <property type="entry name" value="Histone-fold"/>
    <property type="match status" value="1"/>
</dbReference>
<comment type="caution">
    <text evidence="3">The sequence shown here is derived from an EMBL/GenBank/DDBJ whole genome shotgun (WGS) entry which is preliminary data.</text>
</comment>
<dbReference type="PANTHER" id="PTHR11426">
    <property type="entry name" value="HISTONE H3"/>
    <property type="match status" value="1"/>
</dbReference>
<dbReference type="InterPro" id="IPR009072">
    <property type="entry name" value="Histone-fold"/>
</dbReference>
<gene>
    <name evidence="3" type="ORF">RND71_008528</name>
</gene>
<proteinExistence type="inferred from homology"/>
<dbReference type="GO" id="GO:0030527">
    <property type="term" value="F:structural constituent of chromatin"/>
    <property type="evidence" value="ECO:0007669"/>
    <property type="project" value="InterPro"/>
</dbReference>
<sequence>MALYPNNQETYQSKQIYTPRSWLKGLAHNSFNYSQAFNSEKTKEIHMDRTKKTPCRYFEGKAPIEKLTINESRKSIPITEGVKEPHKCRPGIVTLLEIHKPLTQSNLTKMISVRRKYHVTKKISCRSFRGKTPTKKLTIKEACKSVSITDGVKQPHKYRPKIFALLKICKYQKSTQVLIRKLPLQVLFV</sequence>
<dbReference type="EMBL" id="JAVYJV010000004">
    <property type="protein sequence ID" value="KAK4373144.1"/>
    <property type="molecule type" value="Genomic_DNA"/>
</dbReference>
<dbReference type="GO" id="GO:0003677">
    <property type="term" value="F:DNA binding"/>
    <property type="evidence" value="ECO:0007669"/>
    <property type="project" value="InterPro"/>
</dbReference>
<keyword evidence="4" id="KW-1185">Reference proteome</keyword>
<evidence type="ECO:0000256" key="1">
    <source>
        <dbReference type="ARBA" id="ARBA00010343"/>
    </source>
</evidence>
<dbReference type="Proteomes" id="UP001291623">
    <property type="component" value="Unassembled WGS sequence"/>
</dbReference>
<accession>A0AAE1SNV3</accession>
<organism evidence="3 4">
    <name type="scientific">Anisodus tanguticus</name>
    <dbReference type="NCBI Taxonomy" id="243964"/>
    <lineage>
        <taxon>Eukaryota</taxon>
        <taxon>Viridiplantae</taxon>
        <taxon>Streptophyta</taxon>
        <taxon>Embryophyta</taxon>
        <taxon>Tracheophyta</taxon>
        <taxon>Spermatophyta</taxon>
        <taxon>Magnoliopsida</taxon>
        <taxon>eudicotyledons</taxon>
        <taxon>Gunneridae</taxon>
        <taxon>Pentapetalae</taxon>
        <taxon>asterids</taxon>
        <taxon>lamiids</taxon>
        <taxon>Solanales</taxon>
        <taxon>Solanaceae</taxon>
        <taxon>Solanoideae</taxon>
        <taxon>Hyoscyameae</taxon>
        <taxon>Anisodus</taxon>
    </lineage>
</organism>
<reference evidence="3" key="1">
    <citation type="submission" date="2023-12" db="EMBL/GenBank/DDBJ databases">
        <title>Genome assembly of Anisodus tanguticus.</title>
        <authorList>
            <person name="Wang Y.-J."/>
        </authorList>
    </citation>
    <scope>NUCLEOTIDE SEQUENCE</scope>
    <source>
        <strain evidence="3">KB-2021</strain>
        <tissue evidence="3">Leaf</tissue>
    </source>
</reference>
<dbReference type="PRINTS" id="PR00622">
    <property type="entry name" value="HISTONEH3"/>
</dbReference>